<feature type="transmembrane region" description="Helical" evidence="6">
    <location>
        <begin position="174"/>
        <end position="196"/>
    </location>
</feature>
<dbReference type="InterPro" id="IPR020846">
    <property type="entry name" value="MFS_dom"/>
</dbReference>
<keyword evidence="2 6" id="KW-0812">Transmembrane</keyword>
<feature type="transmembrane region" description="Helical" evidence="6">
    <location>
        <begin position="494"/>
        <end position="516"/>
    </location>
</feature>
<dbReference type="Gene3D" id="1.20.1250.20">
    <property type="entry name" value="MFS general substrate transporter like domains"/>
    <property type="match status" value="1"/>
</dbReference>
<name>A0A9P5XBQ0_9AGAR</name>
<dbReference type="PANTHER" id="PTHR23502:SF60">
    <property type="entry name" value="MAJOR FACILITATOR SUPERFAMILY (MFS) PROFILE DOMAIN-CONTAINING PROTEIN-RELATED"/>
    <property type="match status" value="1"/>
</dbReference>
<dbReference type="AlphaFoldDB" id="A0A9P5XBQ0"/>
<evidence type="ECO:0000256" key="1">
    <source>
        <dbReference type="ARBA" id="ARBA00004141"/>
    </source>
</evidence>
<dbReference type="GO" id="GO:0022857">
    <property type="term" value="F:transmembrane transporter activity"/>
    <property type="evidence" value="ECO:0007669"/>
    <property type="project" value="InterPro"/>
</dbReference>
<evidence type="ECO:0000256" key="6">
    <source>
        <dbReference type="SAM" id="Phobius"/>
    </source>
</evidence>
<comment type="subcellular location">
    <subcellularLocation>
        <location evidence="1">Membrane</location>
        <topology evidence="1">Multi-pass membrane protein</topology>
    </subcellularLocation>
</comment>
<dbReference type="PANTHER" id="PTHR23502">
    <property type="entry name" value="MAJOR FACILITATOR SUPERFAMILY"/>
    <property type="match status" value="1"/>
</dbReference>
<evidence type="ECO:0000259" key="7">
    <source>
        <dbReference type="PROSITE" id="PS50850"/>
    </source>
</evidence>
<feature type="compositionally biased region" description="Polar residues" evidence="5">
    <location>
        <begin position="38"/>
        <end position="48"/>
    </location>
</feature>
<comment type="caution">
    <text evidence="8">The sequence shown here is derived from an EMBL/GenBank/DDBJ whole genome shotgun (WGS) entry which is preliminary data.</text>
</comment>
<feature type="domain" description="Major facilitator superfamily (MFS) profile" evidence="7">
    <location>
        <begin position="82"/>
        <end position="519"/>
    </location>
</feature>
<evidence type="ECO:0000313" key="8">
    <source>
        <dbReference type="EMBL" id="KAF9448084.1"/>
    </source>
</evidence>
<keyword evidence="4 6" id="KW-0472">Membrane</keyword>
<dbReference type="PROSITE" id="PS50850">
    <property type="entry name" value="MFS"/>
    <property type="match status" value="1"/>
</dbReference>
<organism evidence="8 9">
    <name type="scientific">Macrolepiota fuliginosa MF-IS2</name>
    <dbReference type="NCBI Taxonomy" id="1400762"/>
    <lineage>
        <taxon>Eukaryota</taxon>
        <taxon>Fungi</taxon>
        <taxon>Dikarya</taxon>
        <taxon>Basidiomycota</taxon>
        <taxon>Agaricomycotina</taxon>
        <taxon>Agaricomycetes</taxon>
        <taxon>Agaricomycetidae</taxon>
        <taxon>Agaricales</taxon>
        <taxon>Agaricineae</taxon>
        <taxon>Agaricaceae</taxon>
        <taxon>Macrolepiota</taxon>
    </lineage>
</organism>
<feature type="transmembrane region" description="Helical" evidence="6">
    <location>
        <begin position="398"/>
        <end position="419"/>
    </location>
</feature>
<feature type="transmembrane region" description="Helical" evidence="6">
    <location>
        <begin position="80"/>
        <end position="104"/>
    </location>
</feature>
<dbReference type="Pfam" id="PF07690">
    <property type="entry name" value="MFS_1"/>
    <property type="match status" value="1"/>
</dbReference>
<evidence type="ECO:0000256" key="4">
    <source>
        <dbReference type="ARBA" id="ARBA00023136"/>
    </source>
</evidence>
<dbReference type="InterPro" id="IPR011701">
    <property type="entry name" value="MFS"/>
</dbReference>
<accession>A0A9P5XBQ0</accession>
<feature type="compositionally biased region" description="Basic and acidic residues" evidence="5">
    <location>
        <begin position="553"/>
        <end position="563"/>
    </location>
</feature>
<feature type="transmembrane region" description="Helical" evidence="6">
    <location>
        <begin position="425"/>
        <end position="445"/>
    </location>
</feature>
<keyword evidence="3 6" id="KW-1133">Transmembrane helix</keyword>
<evidence type="ECO:0000256" key="3">
    <source>
        <dbReference type="ARBA" id="ARBA00022989"/>
    </source>
</evidence>
<evidence type="ECO:0000256" key="5">
    <source>
        <dbReference type="SAM" id="MobiDB-lite"/>
    </source>
</evidence>
<dbReference type="InterPro" id="IPR036259">
    <property type="entry name" value="MFS_trans_sf"/>
</dbReference>
<evidence type="ECO:0000256" key="2">
    <source>
        <dbReference type="ARBA" id="ARBA00022692"/>
    </source>
</evidence>
<dbReference type="FunFam" id="1.20.1250.20:FF:000011">
    <property type="entry name" value="MFS multidrug transporter, putative"/>
    <property type="match status" value="1"/>
</dbReference>
<evidence type="ECO:0000313" key="9">
    <source>
        <dbReference type="Proteomes" id="UP000807342"/>
    </source>
</evidence>
<feature type="transmembrane region" description="Helical" evidence="6">
    <location>
        <begin position="313"/>
        <end position="338"/>
    </location>
</feature>
<feature type="region of interest" description="Disordered" evidence="5">
    <location>
        <begin position="530"/>
        <end position="563"/>
    </location>
</feature>
<feature type="transmembrane region" description="Helical" evidence="6">
    <location>
        <begin position="358"/>
        <end position="377"/>
    </location>
</feature>
<feature type="transmembrane region" description="Helical" evidence="6">
    <location>
        <begin position="457"/>
        <end position="482"/>
    </location>
</feature>
<feature type="region of interest" description="Disordered" evidence="5">
    <location>
        <begin position="1"/>
        <end position="53"/>
    </location>
</feature>
<gene>
    <name evidence="8" type="ORF">P691DRAFT_730351</name>
</gene>
<reference evidence="8" key="1">
    <citation type="submission" date="2020-11" db="EMBL/GenBank/DDBJ databases">
        <authorList>
            <consortium name="DOE Joint Genome Institute"/>
            <person name="Ahrendt S."/>
            <person name="Riley R."/>
            <person name="Andreopoulos W."/>
            <person name="Labutti K."/>
            <person name="Pangilinan J."/>
            <person name="Ruiz-Duenas F.J."/>
            <person name="Barrasa J.M."/>
            <person name="Sanchez-Garcia M."/>
            <person name="Camarero S."/>
            <person name="Miyauchi S."/>
            <person name="Serrano A."/>
            <person name="Linde D."/>
            <person name="Babiker R."/>
            <person name="Drula E."/>
            <person name="Ayuso-Fernandez I."/>
            <person name="Pacheco R."/>
            <person name="Padilla G."/>
            <person name="Ferreira P."/>
            <person name="Barriuso J."/>
            <person name="Kellner H."/>
            <person name="Castanera R."/>
            <person name="Alfaro M."/>
            <person name="Ramirez L."/>
            <person name="Pisabarro A.G."/>
            <person name="Kuo A."/>
            <person name="Tritt A."/>
            <person name="Lipzen A."/>
            <person name="He G."/>
            <person name="Yan M."/>
            <person name="Ng V."/>
            <person name="Cullen D."/>
            <person name="Martin F."/>
            <person name="Rosso M.-N."/>
            <person name="Henrissat B."/>
            <person name="Hibbett D."/>
            <person name="Martinez A.T."/>
            <person name="Grigoriev I.V."/>
        </authorList>
    </citation>
    <scope>NUCLEOTIDE SEQUENCE</scope>
    <source>
        <strain evidence="8">MF-IS2</strain>
    </source>
</reference>
<sequence length="563" mass="61455">MAPSPSHDSSHKASYEQPSSTSSVTQTLAGERLPEDANQATHNKNNRGSYEEPDSDVLWVDWEGPDDPSNPKNWAYRKKWAATVIVSLFTFISPVSSSMVAPATSQIVEEFGVKSLVVEAMMTSVFVLGYAFGPLILGPLSELYGRSSVLQLSNLFYLAWNMGCGFAQNKSQLIAFRFLSGLGGSAPLAVGGGVLGDIWHAEERGRAVAIYSLAPLLGPVLGPVCGGWIADRSTWRWVFWSTSIIDVMVQVAGLFFLQETYAPYLLEKKAKKIISNMDLETGPVKQVRSVYETKGSRHWKDVFRKALTRPFALFVYEPIVQLLGLYMALIYGVFYLYLTTIPAIFTNIYHEGAGIGGLHYIALGVGLTGASQLNAHYMDRIYIWLKERRGKGVGEPEFRLPSMFPGTIVLPVGLLLGGWAAQQRLHWIVTDIGTALVGVGVILNFQSIQTYVLDTFTLHAASALAATSLLRSLAGFGFPLFAPSMYASLGYGKGGTVLACASIAIGCPAPFVFWFYGKKIRKMSRYAHNPIQQPHNSADTNASHAPQELGAAEAEKEPSQDKS</sequence>
<dbReference type="GO" id="GO:0016020">
    <property type="term" value="C:membrane"/>
    <property type="evidence" value="ECO:0007669"/>
    <property type="project" value="UniProtKB-SubCell"/>
</dbReference>
<dbReference type="EMBL" id="MU151174">
    <property type="protein sequence ID" value="KAF9448084.1"/>
    <property type="molecule type" value="Genomic_DNA"/>
</dbReference>
<keyword evidence="9" id="KW-1185">Reference proteome</keyword>
<protein>
    <submittedName>
        <fullName evidence="8">MFS polyamine transporter</fullName>
    </submittedName>
</protein>
<proteinExistence type="predicted"/>
<feature type="compositionally biased region" description="Polar residues" evidence="5">
    <location>
        <begin position="16"/>
        <end position="28"/>
    </location>
</feature>
<feature type="transmembrane region" description="Helical" evidence="6">
    <location>
        <begin position="208"/>
        <end position="229"/>
    </location>
</feature>
<feature type="transmembrane region" description="Helical" evidence="6">
    <location>
        <begin position="116"/>
        <end position="137"/>
    </location>
</feature>
<dbReference type="Proteomes" id="UP000807342">
    <property type="component" value="Unassembled WGS sequence"/>
</dbReference>
<dbReference type="OrthoDB" id="6770063at2759"/>
<dbReference type="SUPFAM" id="SSF103473">
    <property type="entry name" value="MFS general substrate transporter"/>
    <property type="match status" value="1"/>
</dbReference>
<dbReference type="CDD" id="cd17323">
    <property type="entry name" value="MFS_Tpo1_MDR_like"/>
    <property type="match status" value="1"/>
</dbReference>
<feature type="transmembrane region" description="Helical" evidence="6">
    <location>
        <begin position="235"/>
        <end position="257"/>
    </location>
</feature>
<feature type="compositionally biased region" description="Polar residues" evidence="5">
    <location>
        <begin position="530"/>
        <end position="544"/>
    </location>
</feature>